<proteinExistence type="predicted"/>
<dbReference type="InterPro" id="IPR047216">
    <property type="entry name" value="Endonuclease_DUF559_bact"/>
</dbReference>
<evidence type="ECO:0000313" key="2">
    <source>
        <dbReference type="EMBL" id="KKS87206.1"/>
    </source>
</evidence>
<evidence type="ECO:0000259" key="1">
    <source>
        <dbReference type="Pfam" id="PF04480"/>
    </source>
</evidence>
<organism evidence="2 3">
    <name type="scientific">Candidatus Gottesmanbacteria bacterium GW2011_GWB1_43_11</name>
    <dbReference type="NCBI Taxonomy" id="1618446"/>
    <lineage>
        <taxon>Bacteria</taxon>
        <taxon>Candidatus Gottesmaniibacteriota</taxon>
    </lineage>
</organism>
<dbReference type="Gene3D" id="3.40.960.10">
    <property type="entry name" value="VSR Endonuclease"/>
    <property type="match status" value="1"/>
</dbReference>
<dbReference type="AlphaFoldDB" id="A0A0G1EW10"/>
<name>A0A0G1EW10_9BACT</name>
<feature type="domain" description="DUF559" evidence="1">
    <location>
        <begin position="11"/>
        <end position="117"/>
    </location>
</feature>
<dbReference type="SUPFAM" id="SSF52980">
    <property type="entry name" value="Restriction endonuclease-like"/>
    <property type="match status" value="1"/>
</dbReference>
<dbReference type="InterPro" id="IPR007569">
    <property type="entry name" value="DUF559"/>
</dbReference>
<comment type="caution">
    <text evidence="2">The sequence shown here is derived from an EMBL/GenBank/DDBJ whole genome shotgun (WGS) entry which is preliminary data.</text>
</comment>
<sequence>MQLPINAPSLKENRIKLRKNQTHVEFLLWSKLRNKQLLGIKFYRQYSIGYYIVDFYCHQYKLVIELDGGQHNEKSRKAYDDKRTQFLNGQGIVVLRFWDNDVINNIKGVLEVIKRQIEERNSP</sequence>
<reference evidence="2 3" key="1">
    <citation type="journal article" date="2015" name="Nature">
        <title>rRNA introns, odd ribosomes, and small enigmatic genomes across a large radiation of phyla.</title>
        <authorList>
            <person name="Brown C.T."/>
            <person name="Hug L.A."/>
            <person name="Thomas B.C."/>
            <person name="Sharon I."/>
            <person name="Castelle C.J."/>
            <person name="Singh A."/>
            <person name="Wilkins M.J."/>
            <person name="Williams K.H."/>
            <person name="Banfield J.F."/>
        </authorList>
    </citation>
    <scope>NUCLEOTIDE SEQUENCE [LARGE SCALE GENOMIC DNA]</scope>
</reference>
<protein>
    <recommendedName>
        <fullName evidence="1">DUF559 domain-containing protein</fullName>
    </recommendedName>
</protein>
<dbReference type="Pfam" id="PF04480">
    <property type="entry name" value="DUF559"/>
    <property type="match status" value="1"/>
</dbReference>
<dbReference type="InterPro" id="IPR011335">
    <property type="entry name" value="Restrct_endonuc-II-like"/>
</dbReference>
<dbReference type="EMBL" id="LCFD01000003">
    <property type="protein sequence ID" value="KKS87206.1"/>
    <property type="molecule type" value="Genomic_DNA"/>
</dbReference>
<gene>
    <name evidence="2" type="ORF">UV61_C0003G0059</name>
</gene>
<dbReference type="PANTHER" id="PTHR38590">
    <property type="entry name" value="BLL0828 PROTEIN"/>
    <property type="match status" value="1"/>
</dbReference>
<dbReference type="CDD" id="cd01038">
    <property type="entry name" value="Endonuclease_DUF559"/>
    <property type="match status" value="1"/>
</dbReference>
<dbReference type="Proteomes" id="UP000034050">
    <property type="component" value="Unassembled WGS sequence"/>
</dbReference>
<dbReference type="PANTHER" id="PTHR38590:SF1">
    <property type="entry name" value="BLL0828 PROTEIN"/>
    <property type="match status" value="1"/>
</dbReference>
<evidence type="ECO:0000313" key="3">
    <source>
        <dbReference type="Proteomes" id="UP000034050"/>
    </source>
</evidence>
<dbReference type="STRING" id="1618446.UV61_C0003G0059"/>
<accession>A0A0G1EW10</accession>